<protein>
    <submittedName>
        <fullName evidence="8">Cytochrome c</fullName>
    </submittedName>
</protein>
<dbReference type="Gene3D" id="1.10.760.10">
    <property type="entry name" value="Cytochrome c-like domain"/>
    <property type="match status" value="1"/>
</dbReference>
<dbReference type="EMBL" id="FNTH01000001">
    <property type="protein sequence ID" value="SEE03394.1"/>
    <property type="molecule type" value="Genomic_DNA"/>
</dbReference>
<dbReference type="InterPro" id="IPR053567">
    <property type="entry name" value="Cytochrome_c-550-like"/>
</dbReference>
<dbReference type="PRINTS" id="PR00604">
    <property type="entry name" value="CYTCHRMECIAB"/>
</dbReference>
<accession>A0A1H5FJU0</accession>
<feature type="domain" description="Cytochrome c" evidence="7">
    <location>
        <begin position="55"/>
        <end position="155"/>
    </location>
</feature>
<keyword evidence="4" id="KW-0249">Electron transport</keyword>
<dbReference type="NCBIfam" id="NF043008">
    <property type="entry name" value="Cyt550_Brdyrhiz"/>
    <property type="match status" value="1"/>
</dbReference>
<dbReference type="Proteomes" id="UP000198992">
    <property type="component" value="Unassembled WGS sequence"/>
</dbReference>
<dbReference type="InterPro" id="IPR002327">
    <property type="entry name" value="Cyt_c_1A/1B"/>
</dbReference>
<dbReference type="GO" id="GO:0020037">
    <property type="term" value="F:heme binding"/>
    <property type="evidence" value="ECO:0007669"/>
    <property type="project" value="InterPro"/>
</dbReference>
<sequence length="161" mass="17365">MKPVKVSWLVLSKPDMPQTKRYPPGRNEENPMNLKTLSALAVVTSLATASSALAQDAAAGKTSFNKCLACHAIGEGAKNKVGPELNGLDGRHSGTAPDYSYSDANKNSGITWNKETFLEYIKDPKAKIPGTKMAFAGIKNETEANNLWAYVSSFDKDGKQK</sequence>
<dbReference type="PANTHER" id="PTHR11961">
    <property type="entry name" value="CYTOCHROME C"/>
    <property type="match status" value="1"/>
</dbReference>
<evidence type="ECO:0000256" key="1">
    <source>
        <dbReference type="ARBA" id="ARBA00022448"/>
    </source>
</evidence>
<evidence type="ECO:0000256" key="6">
    <source>
        <dbReference type="PROSITE-ProRule" id="PRU00433"/>
    </source>
</evidence>
<dbReference type="InterPro" id="IPR036909">
    <property type="entry name" value="Cyt_c-like_dom_sf"/>
</dbReference>
<dbReference type="Pfam" id="PF00034">
    <property type="entry name" value="Cytochrom_C"/>
    <property type="match status" value="1"/>
</dbReference>
<evidence type="ECO:0000313" key="9">
    <source>
        <dbReference type="Proteomes" id="UP000198992"/>
    </source>
</evidence>
<evidence type="ECO:0000256" key="4">
    <source>
        <dbReference type="ARBA" id="ARBA00022982"/>
    </source>
</evidence>
<evidence type="ECO:0000256" key="3">
    <source>
        <dbReference type="ARBA" id="ARBA00022723"/>
    </source>
</evidence>
<dbReference type="InterPro" id="IPR009056">
    <property type="entry name" value="Cyt_c-like_dom"/>
</dbReference>
<organism evidence="8 9">
    <name type="scientific">Bradyrhizobium erythrophlei</name>
    <dbReference type="NCBI Taxonomy" id="1437360"/>
    <lineage>
        <taxon>Bacteria</taxon>
        <taxon>Pseudomonadati</taxon>
        <taxon>Pseudomonadota</taxon>
        <taxon>Alphaproteobacteria</taxon>
        <taxon>Hyphomicrobiales</taxon>
        <taxon>Nitrobacteraceae</taxon>
        <taxon>Bradyrhizobium</taxon>
    </lineage>
</organism>
<reference evidence="8 9" key="1">
    <citation type="submission" date="2016-10" db="EMBL/GenBank/DDBJ databases">
        <authorList>
            <person name="de Groot N.N."/>
        </authorList>
    </citation>
    <scope>NUCLEOTIDE SEQUENCE [LARGE SCALE GENOMIC DNA]</scope>
    <source>
        <strain evidence="8 9">MT12</strain>
    </source>
</reference>
<proteinExistence type="predicted"/>
<keyword evidence="3 6" id="KW-0479">Metal-binding</keyword>
<keyword evidence="1" id="KW-0813">Transport</keyword>
<dbReference type="GO" id="GO:0009055">
    <property type="term" value="F:electron transfer activity"/>
    <property type="evidence" value="ECO:0007669"/>
    <property type="project" value="InterPro"/>
</dbReference>
<dbReference type="PROSITE" id="PS51007">
    <property type="entry name" value="CYTC"/>
    <property type="match status" value="1"/>
</dbReference>
<keyword evidence="5 6" id="KW-0408">Iron</keyword>
<evidence type="ECO:0000313" key="8">
    <source>
        <dbReference type="EMBL" id="SEE03394.1"/>
    </source>
</evidence>
<evidence type="ECO:0000259" key="7">
    <source>
        <dbReference type="PROSITE" id="PS51007"/>
    </source>
</evidence>
<evidence type="ECO:0000256" key="2">
    <source>
        <dbReference type="ARBA" id="ARBA00022617"/>
    </source>
</evidence>
<keyword evidence="2 6" id="KW-0349">Heme</keyword>
<dbReference type="AlphaFoldDB" id="A0A1H5FJU0"/>
<gene>
    <name evidence="8" type="ORF">SAMN05444164_6676</name>
</gene>
<name>A0A1H5FJU0_9BRAD</name>
<dbReference type="SUPFAM" id="SSF46626">
    <property type="entry name" value="Cytochrome c"/>
    <property type="match status" value="1"/>
</dbReference>
<dbReference type="FunFam" id="1.10.760.10:FF:000001">
    <property type="entry name" value="Cytochrome c iso-1"/>
    <property type="match status" value="1"/>
</dbReference>
<dbReference type="GO" id="GO:0046872">
    <property type="term" value="F:metal ion binding"/>
    <property type="evidence" value="ECO:0007669"/>
    <property type="project" value="UniProtKB-KW"/>
</dbReference>
<evidence type="ECO:0000256" key="5">
    <source>
        <dbReference type="ARBA" id="ARBA00023004"/>
    </source>
</evidence>